<feature type="transmembrane region" description="Helical" evidence="6">
    <location>
        <begin position="337"/>
        <end position="359"/>
    </location>
</feature>
<keyword evidence="2" id="KW-1003">Cell membrane</keyword>
<keyword evidence="5 6" id="KW-0472">Membrane</keyword>
<comment type="subcellular location">
    <subcellularLocation>
        <location evidence="1">Cell membrane</location>
        <topology evidence="1">Multi-pass membrane protein</topology>
    </subcellularLocation>
</comment>
<feature type="domain" description="MacB-like periplasmic core" evidence="8">
    <location>
        <begin position="18"/>
        <end position="198"/>
    </location>
</feature>
<dbReference type="InterPro" id="IPR051125">
    <property type="entry name" value="ABC-4/HrtB_transporter"/>
</dbReference>
<evidence type="ECO:0000256" key="3">
    <source>
        <dbReference type="ARBA" id="ARBA00022692"/>
    </source>
</evidence>
<dbReference type="Proteomes" id="UP000199439">
    <property type="component" value="Unassembled WGS sequence"/>
</dbReference>
<evidence type="ECO:0000256" key="5">
    <source>
        <dbReference type="ARBA" id="ARBA00023136"/>
    </source>
</evidence>
<evidence type="ECO:0000256" key="6">
    <source>
        <dbReference type="SAM" id="Phobius"/>
    </source>
</evidence>
<name>A0A1I1RYT5_9FLAO</name>
<dbReference type="AlphaFoldDB" id="A0A1I1RYT5"/>
<dbReference type="PANTHER" id="PTHR43738:SF2">
    <property type="entry name" value="ABC TRANSPORTER PERMEASE"/>
    <property type="match status" value="1"/>
</dbReference>
<proteinExistence type="predicted"/>
<keyword evidence="3 6" id="KW-0812">Transmembrane</keyword>
<protein>
    <submittedName>
        <fullName evidence="9">Putative ABC transport system permease protein</fullName>
    </submittedName>
</protein>
<keyword evidence="10" id="KW-1185">Reference proteome</keyword>
<feature type="transmembrane region" description="Helical" evidence="6">
    <location>
        <begin position="287"/>
        <end position="305"/>
    </location>
</feature>
<dbReference type="EMBL" id="FOMI01000012">
    <property type="protein sequence ID" value="SFD39425.1"/>
    <property type="molecule type" value="Genomic_DNA"/>
</dbReference>
<gene>
    <name evidence="9" type="ORF">SAMN04487987_11218</name>
</gene>
<evidence type="ECO:0000259" key="7">
    <source>
        <dbReference type="Pfam" id="PF02687"/>
    </source>
</evidence>
<dbReference type="Pfam" id="PF02687">
    <property type="entry name" value="FtsX"/>
    <property type="match status" value="1"/>
</dbReference>
<dbReference type="InterPro" id="IPR025857">
    <property type="entry name" value="MacB_PCD"/>
</dbReference>
<dbReference type="OrthoDB" id="9784014at2"/>
<dbReference type="Pfam" id="PF12704">
    <property type="entry name" value="MacB_PCD"/>
    <property type="match status" value="1"/>
</dbReference>
<evidence type="ECO:0000259" key="8">
    <source>
        <dbReference type="Pfam" id="PF12704"/>
    </source>
</evidence>
<keyword evidence="4 6" id="KW-1133">Transmembrane helix</keyword>
<dbReference type="RefSeq" id="WP_092853581.1">
    <property type="nucleotide sequence ID" value="NZ_FOMI01000012.1"/>
</dbReference>
<dbReference type="GO" id="GO:0005886">
    <property type="term" value="C:plasma membrane"/>
    <property type="evidence" value="ECO:0007669"/>
    <property type="project" value="UniProtKB-SubCell"/>
</dbReference>
<accession>A0A1I1RYT5</accession>
<organism evidence="9 10">
    <name type="scientific">Algibacter pectinivorans</name>
    <dbReference type="NCBI Taxonomy" id="870482"/>
    <lineage>
        <taxon>Bacteria</taxon>
        <taxon>Pseudomonadati</taxon>
        <taxon>Bacteroidota</taxon>
        <taxon>Flavobacteriia</taxon>
        <taxon>Flavobacteriales</taxon>
        <taxon>Flavobacteriaceae</taxon>
        <taxon>Algibacter</taxon>
    </lineage>
</organism>
<evidence type="ECO:0000256" key="4">
    <source>
        <dbReference type="ARBA" id="ARBA00022989"/>
    </source>
</evidence>
<sequence length="414" mass="46620">MNIWKISLQNLKSKPLYTLLSILTLTLSFTLLLGVQQLKTSFKYQMDNNLGEIDLVVGAKGSPLQLVLASVLHLDSPTGNIRYEDALKLAKNPLIKSAVPISYGDNYKGFRIVGTTKAFLALYNSELQEGRHIKNTMEVVLGNSIAKRLDLNIGDTFLSSHGFMEHAIETHNETFTIVGILKPTQKVIDRLIVTNLESVWNVHTHEVELENELHHHEESIDKEHDHDQKGYNSKEITSLLLTSRKPSALLTLPRKINTQTNMQAILPKFELEKLNQYTGVGFNTLSWIAYFILVVSGITIFISLYKMITERSFDLALLRTYGASNVQLIKIVAYEGLIITLFAVILGITLTNLGLYYLLGTLEQNYQYAVLNHLAYKDILLTLKLVLIAVLLSILLAVYPILKMNISTILSHEK</sequence>
<dbReference type="InterPro" id="IPR003838">
    <property type="entry name" value="ABC3_permease_C"/>
</dbReference>
<evidence type="ECO:0000313" key="10">
    <source>
        <dbReference type="Proteomes" id="UP000199439"/>
    </source>
</evidence>
<evidence type="ECO:0000256" key="2">
    <source>
        <dbReference type="ARBA" id="ARBA00022475"/>
    </source>
</evidence>
<dbReference type="STRING" id="870482.SAMN04487987_11218"/>
<feature type="domain" description="ABC3 transporter permease C-terminal" evidence="7">
    <location>
        <begin position="288"/>
        <end position="406"/>
    </location>
</feature>
<evidence type="ECO:0000313" key="9">
    <source>
        <dbReference type="EMBL" id="SFD39425.1"/>
    </source>
</evidence>
<dbReference type="PANTHER" id="PTHR43738">
    <property type="entry name" value="ABC TRANSPORTER, MEMBRANE PROTEIN"/>
    <property type="match status" value="1"/>
</dbReference>
<feature type="transmembrane region" description="Helical" evidence="6">
    <location>
        <begin position="379"/>
        <end position="402"/>
    </location>
</feature>
<reference evidence="10" key="1">
    <citation type="submission" date="2016-10" db="EMBL/GenBank/DDBJ databases">
        <authorList>
            <person name="Varghese N."/>
            <person name="Submissions S."/>
        </authorList>
    </citation>
    <scope>NUCLEOTIDE SEQUENCE [LARGE SCALE GENOMIC DNA]</scope>
    <source>
        <strain evidence="10">DSM 25730</strain>
    </source>
</reference>
<evidence type="ECO:0000256" key="1">
    <source>
        <dbReference type="ARBA" id="ARBA00004651"/>
    </source>
</evidence>